<protein>
    <submittedName>
        <fullName evidence="2">Aldo/keto reductase</fullName>
    </submittedName>
</protein>
<dbReference type="InterPro" id="IPR020471">
    <property type="entry name" value="AKR"/>
</dbReference>
<proteinExistence type="predicted"/>
<keyword evidence="3" id="KW-1185">Reference proteome</keyword>
<dbReference type="GO" id="GO:0016491">
    <property type="term" value="F:oxidoreductase activity"/>
    <property type="evidence" value="ECO:0007669"/>
    <property type="project" value="InterPro"/>
</dbReference>
<dbReference type="CDD" id="cd19092">
    <property type="entry name" value="AKR_BsYcsN_EcYdhF-like"/>
    <property type="match status" value="1"/>
</dbReference>
<dbReference type="AlphaFoldDB" id="A0A0N0UHT7"/>
<dbReference type="Pfam" id="PF00248">
    <property type="entry name" value="Aldo_ket_red"/>
    <property type="match status" value="1"/>
</dbReference>
<evidence type="ECO:0000313" key="3">
    <source>
        <dbReference type="Proteomes" id="UP000037688"/>
    </source>
</evidence>
<accession>A0A0N0UHT7</accession>
<dbReference type="PATRIC" id="fig|1705561.3.peg.2876"/>
<dbReference type="OrthoDB" id="9773828at2"/>
<evidence type="ECO:0000259" key="1">
    <source>
        <dbReference type="Pfam" id="PF00248"/>
    </source>
</evidence>
<dbReference type="PANTHER" id="PTHR43364:SF1">
    <property type="entry name" value="OXIDOREDUCTASE YDHF"/>
    <property type="match status" value="1"/>
</dbReference>
<evidence type="ECO:0000313" key="2">
    <source>
        <dbReference type="EMBL" id="KOY15885.1"/>
    </source>
</evidence>
<dbReference type="InterPro" id="IPR036812">
    <property type="entry name" value="NAD(P)_OxRdtase_dom_sf"/>
</dbReference>
<feature type="domain" description="NADP-dependent oxidoreductase" evidence="1">
    <location>
        <begin position="15"/>
        <end position="311"/>
    </location>
</feature>
<reference evidence="2 3" key="1">
    <citation type="submission" date="2015-08" db="EMBL/GenBank/DDBJ databases">
        <title>Draft genome sequence of cellulolytic and xylanolytic Paenibacillus sp. A59, isolated from a decaying forest soil from Patagonia, Argentina.</title>
        <authorList>
            <person name="Ghio S."/>
            <person name="Caceres A.M."/>
            <person name="Talia P."/>
            <person name="Grasso D."/>
            <person name="Campos E."/>
        </authorList>
    </citation>
    <scope>NUCLEOTIDE SEQUENCE [LARGE SCALE GENOMIC DNA]</scope>
    <source>
        <strain evidence="2 3">A59</strain>
    </source>
</reference>
<dbReference type="Proteomes" id="UP000037688">
    <property type="component" value="Unassembled WGS sequence"/>
</dbReference>
<dbReference type="RefSeq" id="WP_053781496.1">
    <property type="nucleotide sequence ID" value="NZ_LITU01000059.1"/>
</dbReference>
<dbReference type="EMBL" id="LITU01000059">
    <property type="protein sequence ID" value="KOY15885.1"/>
    <property type="molecule type" value="Genomic_DNA"/>
</dbReference>
<dbReference type="InterPro" id="IPR050523">
    <property type="entry name" value="AKR_Detox_Biosynth"/>
</dbReference>
<dbReference type="PRINTS" id="PR00069">
    <property type="entry name" value="ALDKETRDTASE"/>
</dbReference>
<name>A0A0N0UHT7_9BACL</name>
<organism evidence="2 3">
    <name type="scientific">Paenibacillus xylanivorans</name>
    <dbReference type="NCBI Taxonomy" id="1705561"/>
    <lineage>
        <taxon>Bacteria</taxon>
        <taxon>Bacillati</taxon>
        <taxon>Bacillota</taxon>
        <taxon>Bacilli</taxon>
        <taxon>Bacillales</taxon>
        <taxon>Paenibacillaceae</taxon>
        <taxon>Paenibacillus</taxon>
    </lineage>
</organism>
<comment type="caution">
    <text evidence="2">The sequence shown here is derived from an EMBL/GenBank/DDBJ whole genome shotgun (WGS) entry which is preliminary data.</text>
</comment>
<dbReference type="PANTHER" id="PTHR43364">
    <property type="entry name" value="NADH-SPECIFIC METHYLGLYOXAL REDUCTASE-RELATED"/>
    <property type="match status" value="1"/>
</dbReference>
<sequence length="324" mass="36708">MKPLQLEKRGISTSRMVMGCMGLGGGWNQNPITEEDIKQAHQAVDAALSIGINFFDHADIYTFGKAEIVFGQVLKERKDLREKILIQSKCGIRFEDGPGRPGRYDFSSDYIRNSVDGILKRLGVEYIDFLLLHRPDPLMEPEEVAEVIHELKESGKVRHFGVSNMSAAQIKLLQSYSNEPLIINQLEMSLAKLDWLEMGVLVNHNERINAHFPEETLEYCRLENIQIQAWGSLAQGLFSGRNLDGQTESIKETSLLVKDMADQKETSPEAILLAWLLRHPAGIQPILGTTRPDRIQKCGEAMNLTMTREEWYSLFVSSRGRRLP</sequence>
<gene>
    <name evidence="2" type="ORF">AMS66_14735</name>
</gene>
<dbReference type="InterPro" id="IPR023210">
    <property type="entry name" value="NADP_OxRdtase_dom"/>
</dbReference>
<dbReference type="GO" id="GO:0005829">
    <property type="term" value="C:cytosol"/>
    <property type="evidence" value="ECO:0007669"/>
    <property type="project" value="TreeGrafter"/>
</dbReference>
<dbReference type="SUPFAM" id="SSF51430">
    <property type="entry name" value="NAD(P)-linked oxidoreductase"/>
    <property type="match status" value="1"/>
</dbReference>
<dbReference type="Gene3D" id="3.20.20.100">
    <property type="entry name" value="NADP-dependent oxidoreductase domain"/>
    <property type="match status" value="1"/>
</dbReference>